<dbReference type="SUPFAM" id="SSF48208">
    <property type="entry name" value="Six-hairpin glycosidases"/>
    <property type="match status" value="1"/>
</dbReference>
<dbReference type="Gene3D" id="1.50.10.10">
    <property type="match status" value="1"/>
</dbReference>
<evidence type="ECO:0000256" key="1">
    <source>
        <dbReference type="ARBA" id="ARBA00022801"/>
    </source>
</evidence>
<organism evidence="2 3">
    <name type="scientific">Neobacillus niacini</name>
    <dbReference type="NCBI Taxonomy" id="86668"/>
    <lineage>
        <taxon>Bacteria</taxon>
        <taxon>Bacillati</taxon>
        <taxon>Bacillota</taxon>
        <taxon>Bacilli</taxon>
        <taxon>Bacillales</taxon>
        <taxon>Bacillaceae</taxon>
        <taxon>Neobacillus</taxon>
    </lineage>
</organism>
<evidence type="ECO:0000313" key="3">
    <source>
        <dbReference type="Proteomes" id="UP000548423"/>
    </source>
</evidence>
<dbReference type="GO" id="GO:0102211">
    <property type="term" value="F:unsaturated rhamnogalacturonyl hydrolase activity"/>
    <property type="evidence" value="ECO:0007669"/>
    <property type="project" value="UniProtKB-EC"/>
</dbReference>
<name>A0A852TFZ5_9BACI</name>
<gene>
    <name evidence="2" type="ORF">F4694_003008</name>
</gene>
<keyword evidence="1 2" id="KW-0378">Hydrolase</keyword>
<reference evidence="3" key="2">
    <citation type="submission" date="2020-08" db="EMBL/GenBank/DDBJ databases">
        <title>The Agave Microbiome: Exploring the role of microbial communities in plant adaptations to desert environments.</title>
        <authorList>
            <person name="Partida-Martinez L.P."/>
        </authorList>
    </citation>
    <scope>NUCLEOTIDE SEQUENCE [LARGE SCALE GENOMIC DNA]</scope>
    <source>
        <strain evidence="3">AT2.8</strain>
    </source>
</reference>
<dbReference type="EC" id="3.2.1.172" evidence="2"/>
<keyword evidence="2" id="KW-0326">Glycosidase</keyword>
<dbReference type="PANTHER" id="PTHR33886:SF8">
    <property type="entry name" value="UNSATURATED RHAMNOGALACTURONAN HYDROLASE (EUROFUNG)"/>
    <property type="match status" value="1"/>
</dbReference>
<dbReference type="InterPro" id="IPR010905">
    <property type="entry name" value="Glyco_hydro_88"/>
</dbReference>
<reference evidence="3" key="1">
    <citation type="submission" date="2020-07" db="EMBL/GenBank/DDBJ databases">
        <authorList>
            <person name="Partida-Martinez L."/>
            <person name="Huntemann M."/>
            <person name="Clum A."/>
            <person name="Wang J."/>
            <person name="Palaniappan K."/>
            <person name="Ritter S."/>
            <person name="Chen I.-M."/>
            <person name="Stamatis D."/>
            <person name="Reddy T."/>
            <person name="O'Malley R."/>
            <person name="Daum C."/>
            <person name="Shapiro N."/>
            <person name="Ivanova N."/>
            <person name="Kyrpides N."/>
            <person name="Woyke T."/>
        </authorList>
    </citation>
    <scope>NUCLEOTIDE SEQUENCE [LARGE SCALE GENOMIC DNA]</scope>
    <source>
        <strain evidence="3">AT2.8</strain>
    </source>
</reference>
<dbReference type="EMBL" id="JACCBX010000006">
    <property type="protein sequence ID" value="NYE06228.1"/>
    <property type="molecule type" value="Genomic_DNA"/>
</dbReference>
<accession>A0A852TFZ5</accession>
<comment type="caution">
    <text evidence="2">The sequence shown here is derived from an EMBL/GenBank/DDBJ whole genome shotgun (WGS) entry which is preliminary data.</text>
</comment>
<dbReference type="InterPro" id="IPR008928">
    <property type="entry name" value="6-hairpin_glycosidase_sf"/>
</dbReference>
<dbReference type="Pfam" id="PF07470">
    <property type="entry name" value="Glyco_hydro_88"/>
    <property type="match status" value="1"/>
</dbReference>
<dbReference type="GO" id="GO:0005975">
    <property type="term" value="P:carbohydrate metabolic process"/>
    <property type="evidence" value="ECO:0007669"/>
    <property type="project" value="InterPro"/>
</dbReference>
<dbReference type="InterPro" id="IPR052043">
    <property type="entry name" value="PolySaccharide_Degr_Enz"/>
</dbReference>
<dbReference type="InterPro" id="IPR012341">
    <property type="entry name" value="6hp_glycosidase-like_sf"/>
</dbReference>
<dbReference type="Proteomes" id="UP000548423">
    <property type="component" value="Unassembled WGS sequence"/>
</dbReference>
<sequence>MPRFEYDENKLKEMIDTVVRRTMNIDFTWSWSCGVAFYGIGKAWEVTGNQEYIDFMVKWVDEYLDLGLPPMNVNACAMGHTMLTLHEATGDAKYLDLALMKAEYLRKDAIRFGDGVFQHTVSSKNDFPEQAWADTLFMAAYFLLRIGFKLDNKEYIDDALKQFYWHEEYLQDNKTNLFYHAWDNVRKDHLSAIYWARANAWAAYTMAQAFRMLNPFMPMWMQIDGALGDQLSALVRLQSEEGMWHTILNDDTSYLETSATAGISAALTVNAHPLHQKYVAKAYEGIISNIDEDGSVRNVSAGTAVMYTAQDYNLVPKKRVQGWGQGLVLAFLAALLKKQELSQKTKIAKENGSESIEIRTGEK</sequence>
<evidence type="ECO:0000313" key="2">
    <source>
        <dbReference type="EMBL" id="NYE06228.1"/>
    </source>
</evidence>
<dbReference type="AlphaFoldDB" id="A0A852TFZ5"/>
<protein>
    <submittedName>
        <fullName evidence="2">Unsaturated rhamnogalacturonyl hydrolase</fullName>
        <ecNumber evidence="2">3.2.1.172</ecNumber>
    </submittedName>
</protein>
<proteinExistence type="predicted"/>
<dbReference type="PANTHER" id="PTHR33886">
    <property type="entry name" value="UNSATURATED RHAMNOGALACTURONAN HYDROLASE (EUROFUNG)"/>
    <property type="match status" value="1"/>
</dbReference>